<accession>A0ABV5MS53</accession>
<keyword evidence="1" id="KW-1133">Transmembrane helix</keyword>
<keyword evidence="1" id="KW-0472">Membrane</keyword>
<dbReference type="EMBL" id="JBHMCA010000090">
    <property type="protein sequence ID" value="MFB9451688.1"/>
    <property type="molecule type" value="Genomic_DNA"/>
</dbReference>
<evidence type="ECO:0000256" key="1">
    <source>
        <dbReference type="SAM" id="Phobius"/>
    </source>
</evidence>
<dbReference type="RefSeq" id="WP_223104093.1">
    <property type="nucleotide sequence ID" value="NZ_CP061913.1"/>
</dbReference>
<comment type="caution">
    <text evidence="2">The sequence shown here is derived from an EMBL/GenBank/DDBJ whole genome shotgun (WGS) entry which is preliminary data.</text>
</comment>
<gene>
    <name evidence="2" type="ORF">ACFFTR_52245</name>
</gene>
<evidence type="ECO:0000313" key="3">
    <source>
        <dbReference type="Proteomes" id="UP001589608"/>
    </source>
</evidence>
<proteinExistence type="predicted"/>
<keyword evidence="1" id="KW-0812">Transmembrane</keyword>
<keyword evidence="3" id="KW-1185">Reference proteome</keyword>
<feature type="transmembrane region" description="Helical" evidence="1">
    <location>
        <begin position="80"/>
        <end position="97"/>
    </location>
</feature>
<name>A0ABV5MS53_9ACTN</name>
<organism evidence="2 3">
    <name type="scientific">Dactylosporangium vinaceum</name>
    <dbReference type="NCBI Taxonomy" id="53362"/>
    <lineage>
        <taxon>Bacteria</taxon>
        <taxon>Bacillati</taxon>
        <taxon>Actinomycetota</taxon>
        <taxon>Actinomycetes</taxon>
        <taxon>Micromonosporales</taxon>
        <taxon>Micromonosporaceae</taxon>
        <taxon>Dactylosporangium</taxon>
    </lineage>
</organism>
<protein>
    <submittedName>
        <fullName evidence="2">Uncharacterized protein</fullName>
    </submittedName>
</protein>
<sequence length="110" mass="12175">MMFVVRGAGVWPALIWLLERSDGGNRTFREILTHQRPPYDNGPLWFVAVLLIFSAAAATLTGRRQPPPAPPAPMRRRHLLTAAILIAAGSFIVRLAFPVDSAQPANLHLW</sequence>
<dbReference type="Proteomes" id="UP001589608">
    <property type="component" value="Unassembled WGS sequence"/>
</dbReference>
<reference evidence="2 3" key="1">
    <citation type="submission" date="2024-09" db="EMBL/GenBank/DDBJ databases">
        <authorList>
            <person name="Sun Q."/>
            <person name="Mori K."/>
        </authorList>
    </citation>
    <scope>NUCLEOTIDE SEQUENCE [LARGE SCALE GENOMIC DNA]</scope>
    <source>
        <strain evidence="2 3">JCM 3307</strain>
    </source>
</reference>
<evidence type="ECO:0000313" key="2">
    <source>
        <dbReference type="EMBL" id="MFB9451688.1"/>
    </source>
</evidence>
<feature type="transmembrane region" description="Helical" evidence="1">
    <location>
        <begin position="42"/>
        <end position="60"/>
    </location>
</feature>